<evidence type="ECO:0000259" key="5">
    <source>
        <dbReference type="PROSITE" id="PS51132"/>
    </source>
</evidence>
<reference evidence="6" key="2">
    <citation type="submission" date="2025-08" db="UniProtKB">
        <authorList>
            <consortium name="Ensembl"/>
        </authorList>
    </citation>
    <scope>IDENTIFICATION</scope>
</reference>
<dbReference type="SMART" id="SM00284">
    <property type="entry name" value="OLF"/>
    <property type="match status" value="1"/>
</dbReference>
<comment type="subcellular location">
    <subcellularLocation>
        <location evidence="1">Secreted</location>
    </subcellularLocation>
</comment>
<feature type="region of interest" description="Disordered" evidence="4">
    <location>
        <begin position="462"/>
        <end position="488"/>
    </location>
</feature>
<evidence type="ECO:0000256" key="4">
    <source>
        <dbReference type="SAM" id="MobiDB-lite"/>
    </source>
</evidence>
<dbReference type="GO" id="GO:0005615">
    <property type="term" value="C:extracellular space"/>
    <property type="evidence" value="ECO:0007669"/>
    <property type="project" value="TreeGrafter"/>
</dbReference>
<name>A0AAQ4REV0_GASAC</name>
<keyword evidence="2" id="KW-0964">Secreted</keyword>
<feature type="region of interest" description="Disordered" evidence="4">
    <location>
        <begin position="230"/>
        <end position="329"/>
    </location>
</feature>
<evidence type="ECO:0000256" key="2">
    <source>
        <dbReference type="ARBA" id="ARBA00022525"/>
    </source>
</evidence>
<dbReference type="Pfam" id="PF01391">
    <property type="entry name" value="Collagen"/>
    <property type="match status" value="1"/>
</dbReference>
<protein>
    <recommendedName>
        <fullName evidence="5">Olfactomedin-like domain-containing protein</fullName>
    </recommendedName>
</protein>
<dbReference type="AlphaFoldDB" id="A0AAQ4REV0"/>
<feature type="compositionally biased region" description="Polar residues" evidence="4">
    <location>
        <begin position="243"/>
        <end position="257"/>
    </location>
</feature>
<dbReference type="GO" id="GO:0007165">
    <property type="term" value="P:signal transduction"/>
    <property type="evidence" value="ECO:0007669"/>
    <property type="project" value="TreeGrafter"/>
</dbReference>
<dbReference type="InterPro" id="IPR050605">
    <property type="entry name" value="Olfactomedin-like_domain"/>
</dbReference>
<proteinExistence type="predicted"/>
<dbReference type="PANTHER" id="PTHR23192">
    <property type="entry name" value="OLFACTOMEDIN-RELATED"/>
    <property type="match status" value="1"/>
</dbReference>
<feature type="compositionally biased region" description="Low complexity" evidence="4">
    <location>
        <begin position="129"/>
        <end position="143"/>
    </location>
</feature>
<evidence type="ECO:0000256" key="3">
    <source>
        <dbReference type="PROSITE-ProRule" id="PRU00446"/>
    </source>
</evidence>
<feature type="region of interest" description="Disordered" evidence="4">
    <location>
        <begin position="122"/>
        <end position="193"/>
    </location>
</feature>
<dbReference type="Pfam" id="PF02191">
    <property type="entry name" value="OLF"/>
    <property type="match status" value="1"/>
</dbReference>
<accession>A0AAQ4REV0</accession>
<dbReference type="InterPro" id="IPR003112">
    <property type="entry name" value="Olfac-like_dom"/>
</dbReference>
<feature type="compositionally biased region" description="Basic and acidic residues" evidence="4">
    <location>
        <begin position="271"/>
        <end position="283"/>
    </location>
</feature>
<reference evidence="6 7" key="1">
    <citation type="journal article" date="2021" name="G3 (Bethesda)">
        <title>Improved contiguity of the threespine stickleback genome using long-read sequencing.</title>
        <authorList>
            <person name="Nath S."/>
            <person name="Shaw D.E."/>
            <person name="White M.A."/>
        </authorList>
    </citation>
    <scope>NUCLEOTIDE SEQUENCE [LARGE SCALE GENOMIC DNA]</scope>
    <source>
        <strain evidence="6 7">Lake Benthic</strain>
    </source>
</reference>
<feature type="compositionally biased region" description="Basic and acidic residues" evidence="4">
    <location>
        <begin position="152"/>
        <end position="161"/>
    </location>
</feature>
<organism evidence="6 7">
    <name type="scientific">Gasterosteus aculeatus aculeatus</name>
    <name type="common">three-spined stickleback</name>
    <dbReference type="NCBI Taxonomy" id="481459"/>
    <lineage>
        <taxon>Eukaryota</taxon>
        <taxon>Metazoa</taxon>
        <taxon>Chordata</taxon>
        <taxon>Craniata</taxon>
        <taxon>Vertebrata</taxon>
        <taxon>Euteleostomi</taxon>
        <taxon>Actinopterygii</taxon>
        <taxon>Neopterygii</taxon>
        <taxon>Teleostei</taxon>
        <taxon>Neoteleostei</taxon>
        <taxon>Acanthomorphata</taxon>
        <taxon>Eupercaria</taxon>
        <taxon>Perciformes</taxon>
        <taxon>Cottioidei</taxon>
        <taxon>Gasterosteales</taxon>
        <taxon>Gasterosteidae</taxon>
        <taxon>Gasterosteus</taxon>
    </lineage>
</organism>
<dbReference type="GO" id="GO:0009986">
    <property type="term" value="C:cell surface"/>
    <property type="evidence" value="ECO:0007669"/>
    <property type="project" value="TreeGrafter"/>
</dbReference>
<feature type="domain" description="Olfactomedin-like" evidence="5">
    <location>
        <begin position="578"/>
        <end position="822"/>
    </location>
</feature>
<dbReference type="InterPro" id="IPR008160">
    <property type="entry name" value="Collagen"/>
</dbReference>
<evidence type="ECO:0000313" key="7">
    <source>
        <dbReference type="Proteomes" id="UP000007635"/>
    </source>
</evidence>
<feature type="region of interest" description="Disordered" evidence="4">
    <location>
        <begin position="61"/>
        <end position="93"/>
    </location>
</feature>
<dbReference type="GeneTree" id="ENSGT00940000158020"/>
<keyword evidence="7" id="KW-1185">Reference proteome</keyword>
<dbReference type="Proteomes" id="UP000007635">
    <property type="component" value="Chromosome XIX"/>
</dbReference>
<dbReference type="PANTHER" id="PTHR23192:SF85">
    <property type="entry name" value="GLIOMEDIN"/>
    <property type="match status" value="1"/>
</dbReference>
<feature type="compositionally biased region" description="Pro residues" evidence="4">
    <location>
        <begin position="177"/>
        <end position="187"/>
    </location>
</feature>
<feature type="compositionally biased region" description="Polar residues" evidence="4">
    <location>
        <begin position="286"/>
        <end position="297"/>
    </location>
</feature>
<reference evidence="6" key="3">
    <citation type="submission" date="2025-09" db="UniProtKB">
        <authorList>
            <consortium name="Ensembl"/>
        </authorList>
    </citation>
    <scope>IDENTIFICATION</scope>
</reference>
<dbReference type="SUPFAM" id="SSF101898">
    <property type="entry name" value="NHL repeat"/>
    <property type="match status" value="1"/>
</dbReference>
<feature type="compositionally biased region" description="Basic and acidic residues" evidence="4">
    <location>
        <begin position="468"/>
        <end position="488"/>
    </location>
</feature>
<feature type="compositionally biased region" description="Basic and acidic residues" evidence="4">
    <location>
        <begin position="311"/>
        <end position="328"/>
    </location>
</feature>
<sequence>MQERSGALLAWKVLLAGMCALLLTSSGGLVFLLVRQKELTEELVRLDAQVQVLSRSNRLQAADPAEAEDLKKLQRSRRNQEGEPRRSEDEKDMMMLMTYSMVPVKAFMDLCNSSRGLCFTGPAGPPGLPGRAGSSGPQGAPGPEGRRGRRGPPGEKGDPGLKGETYNDILIEGPSGPRGPPGPPGPACPARNCNKVKKKTIGEPMGSMVPVNASKDVLNVTVSKIDPVTSTDFAPLAPEKNRNTFNRSGNTKKSPTKSGKDTELVSPRPDYGQDKWTETRTEASFHLSTASPTSHPTYESREVFNLTGSEKPQEEPESPHKDYSHDNTENVTDGPMQSFTDQLTVDKISDSFSTSGTVVEAPMKRESESFQVVVEDYGDTERENVTKGPILLSTVPLSVEEINDSFSTSGTVVEAPMKHESESFHQEDYGDTERDNVTKGPILLSTVPLSVEEISDSFSTSGTIIDAPMKRDSPTARPTDNGRDVTDSERLPNTRMEAERVFPQGDDNEILNDTERENVTQAQMTLSTAPLSADENRGVFNNATEAPLQLVTAPLSVDLESDPFNVSGNFIQTTRKRECNLRAIKCPKDAMQMQSTFGAWMSDASQLDEGRYWLADHFSGRVLVEHRNNSTLHNGSDKMIDLRRFFQGCGHVVYKQSFYFHIAGRNRLLKFDLNTKETKTLVMENSRFHNLIYLFRNSKTYFKFAVDENGLWVIFASDTNDDTMVAKINTDRFSVESVINTRYPTTKAGNAFIVCGVLYFTDDKDREVTYAFDLKKESPLNASFDLRPANGILAMLSYYPNRKLLYMWDNSSVKICKVRLNLI</sequence>
<comment type="caution">
    <text evidence="3">Lacks conserved residue(s) required for the propagation of feature annotation.</text>
</comment>
<feature type="compositionally biased region" description="Basic and acidic residues" evidence="4">
    <location>
        <begin position="68"/>
        <end position="93"/>
    </location>
</feature>
<dbReference type="PROSITE" id="PS51132">
    <property type="entry name" value="OLF"/>
    <property type="match status" value="1"/>
</dbReference>
<evidence type="ECO:0000313" key="6">
    <source>
        <dbReference type="Ensembl" id="ENSGACP00000061127.1"/>
    </source>
</evidence>
<evidence type="ECO:0000256" key="1">
    <source>
        <dbReference type="ARBA" id="ARBA00004613"/>
    </source>
</evidence>
<dbReference type="Ensembl" id="ENSGACT00000084822.1">
    <property type="protein sequence ID" value="ENSGACP00000061127.1"/>
    <property type="gene ID" value="ENSGACG00000024473.1"/>
</dbReference>